<dbReference type="PANTHER" id="PTHR30106">
    <property type="entry name" value="INNER MEMBRANE PROTEIN YEIH-RELATED"/>
    <property type="match status" value="1"/>
</dbReference>
<dbReference type="Pfam" id="PF03601">
    <property type="entry name" value="Cons_hypoth698"/>
    <property type="match status" value="1"/>
</dbReference>
<keyword evidence="6 7" id="KW-0472">Membrane</keyword>
<dbReference type="GO" id="GO:0005886">
    <property type="term" value="C:plasma membrane"/>
    <property type="evidence" value="ECO:0007669"/>
    <property type="project" value="UniProtKB-SubCell"/>
</dbReference>
<evidence type="ECO:0000256" key="2">
    <source>
        <dbReference type="ARBA" id="ARBA00007977"/>
    </source>
</evidence>
<reference evidence="8" key="1">
    <citation type="submission" date="2021-03" db="EMBL/GenBank/DDBJ databases">
        <title>A new species, PO-11, isolated from a karst cave deposit.</title>
        <authorList>
            <person name="Zhaoxiaoyong W."/>
        </authorList>
    </citation>
    <scope>NUCLEOTIDE SEQUENCE</scope>
    <source>
        <strain evidence="8">PO-11</strain>
    </source>
</reference>
<keyword evidence="9" id="KW-1185">Reference proteome</keyword>
<feature type="transmembrane region" description="Helical" evidence="7">
    <location>
        <begin position="332"/>
        <end position="353"/>
    </location>
</feature>
<keyword evidence="4 7" id="KW-0812">Transmembrane</keyword>
<evidence type="ECO:0000256" key="7">
    <source>
        <dbReference type="SAM" id="Phobius"/>
    </source>
</evidence>
<keyword evidence="3" id="KW-1003">Cell membrane</keyword>
<comment type="caution">
    <text evidence="8">The sequence shown here is derived from an EMBL/GenBank/DDBJ whole genome shotgun (WGS) entry which is preliminary data.</text>
</comment>
<dbReference type="AlphaFoldDB" id="A0A939KNM6"/>
<evidence type="ECO:0000256" key="3">
    <source>
        <dbReference type="ARBA" id="ARBA00022475"/>
    </source>
</evidence>
<accession>A0A939KNM6</accession>
<organism evidence="8 9">
    <name type="scientific">Arthrobacter cavernae</name>
    <dbReference type="NCBI Taxonomy" id="2817681"/>
    <lineage>
        <taxon>Bacteria</taxon>
        <taxon>Bacillati</taxon>
        <taxon>Actinomycetota</taxon>
        <taxon>Actinomycetes</taxon>
        <taxon>Micrococcales</taxon>
        <taxon>Micrococcaceae</taxon>
        <taxon>Arthrobacter</taxon>
    </lineage>
</organism>
<feature type="transmembrane region" description="Helical" evidence="7">
    <location>
        <begin position="147"/>
        <end position="163"/>
    </location>
</feature>
<feature type="transmembrane region" description="Helical" evidence="7">
    <location>
        <begin position="118"/>
        <end position="141"/>
    </location>
</feature>
<dbReference type="InterPro" id="IPR018383">
    <property type="entry name" value="UPF0324_pro"/>
</dbReference>
<sequence length="357" mass="35957">MRNEETSLEEPEVVAAARPVETAASAGYGQRVQKLLPGLVACIIGGAASMAGAKLIPGASPLLIAILLGALWRNALPVLPSLGPGVTFSSKKLLRTGIVLLGLQLSLSTILGLGPGVLLVVVLCVGVTFGATLLIGGWLGIELPQRLLIAAGFSICGAAAVAATENATRAKQEQVATAIGLVVLFGTLMIPAVPAVGALFGMDESAIGMLIGASTHEVAQVVAAGGAVSSSALAVAVTVKLARVVTLAPIVAGLSIYMRKKHSVGEAKKPPLVPLFVLGFIAAMLLRTTGTVPAPLLEAAQLAQTFLLAAAMFGLGLGVHIRGLMRSGSRSLVLAALATIVILVVAVAGTLLFPPAH</sequence>
<feature type="transmembrane region" description="Helical" evidence="7">
    <location>
        <begin position="55"/>
        <end position="73"/>
    </location>
</feature>
<comment type="similarity">
    <text evidence="2">Belongs to the UPF0324 family.</text>
</comment>
<dbReference type="PANTHER" id="PTHR30106:SF2">
    <property type="entry name" value="UPF0324 INNER MEMBRANE PROTEIN YEIH"/>
    <property type="match status" value="1"/>
</dbReference>
<name>A0A939KNM6_9MICC</name>
<feature type="transmembrane region" description="Helical" evidence="7">
    <location>
        <begin position="175"/>
        <end position="200"/>
    </location>
</feature>
<feature type="transmembrane region" description="Helical" evidence="7">
    <location>
        <begin position="93"/>
        <end position="111"/>
    </location>
</feature>
<dbReference type="EMBL" id="JAFNLL010000013">
    <property type="protein sequence ID" value="MBO1267750.1"/>
    <property type="molecule type" value="Genomic_DNA"/>
</dbReference>
<feature type="transmembrane region" description="Helical" evidence="7">
    <location>
        <begin position="302"/>
        <end position="320"/>
    </location>
</feature>
<dbReference type="RefSeq" id="WP_207615555.1">
    <property type="nucleotide sequence ID" value="NZ_JAFNLL010000013.1"/>
</dbReference>
<evidence type="ECO:0000256" key="1">
    <source>
        <dbReference type="ARBA" id="ARBA00004651"/>
    </source>
</evidence>
<feature type="transmembrane region" description="Helical" evidence="7">
    <location>
        <begin position="241"/>
        <end position="259"/>
    </location>
</feature>
<dbReference type="Proteomes" id="UP000664164">
    <property type="component" value="Unassembled WGS sequence"/>
</dbReference>
<evidence type="ECO:0000256" key="4">
    <source>
        <dbReference type="ARBA" id="ARBA00022692"/>
    </source>
</evidence>
<evidence type="ECO:0000256" key="6">
    <source>
        <dbReference type="ARBA" id="ARBA00023136"/>
    </source>
</evidence>
<evidence type="ECO:0000313" key="9">
    <source>
        <dbReference type="Proteomes" id="UP000664164"/>
    </source>
</evidence>
<keyword evidence="5 7" id="KW-1133">Transmembrane helix</keyword>
<evidence type="ECO:0000313" key="8">
    <source>
        <dbReference type="EMBL" id="MBO1267750.1"/>
    </source>
</evidence>
<evidence type="ECO:0000256" key="5">
    <source>
        <dbReference type="ARBA" id="ARBA00022989"/>
    </source>
</evidence>
<feature type="transmembrane region" description="Helical" evidence="7">
    <location>
        <begin position="271"/>
        <end position="290"/>
    </location>
</feature>
<protein>
    <submittedName>
        <fullName evidence="8">Sulfate exporter family transporter</fullName>
    </submittedName>
</protein>
<comment type="subcellular location">
    <subcellularLocation>
        <location evidence="1">Cell membrane</location>
        <topology evidence="1">Multi-pass membrane protein</topology>
    </subcellularLocation>
</comment>
<proteinExistence type="inferred from homology"/>
<gene>
    <name evidence="8" type="ORF">J1902_07095</name>
</gene>